<accession>A0A6A6BNZ6</accession>
<sequence>MSARPSAPSPEKGSSRTPKLYPSAQNAHQLGSLFPPFCTSSFPTYRSARTQNPTSALTSSFPARTAGSARCSPARGPIPQLLLMMSLRSGSIPVPCQRMQGAAEHIPQILLAPIERACVLFLLFASRATTSAQRAAPLPSPIPMGRMNERTHQGWRALKEQGR</sequence>
<feature type="compositionally biased region" description="Polar residues" evidence="1">
    <location>
        <begin position="48"/>
        <end position="62"/>
    </location>
</feature>
<evidence type="ECO:0000313" key="2">
    <source>
        <dbReference type="EMBL" id="KAF2145796.1"/>
    </source>
</evidence>
<name>A0A6A6BNZ6_9PEZI</name>
<dbReference type="Proteomes" id="UP000799438">
    <property type="component" value="Unassembled WGS sequence"/>
</dbReference>
<organism evidence="2 3">
    <name type="scientific">Aplosporella prunicola CBS 121167</name>
    <dbReference type="NCBI Taxonomy" id="1176127"/>
    <lineage>
        <taxon>Eukaryota</taxon>
        <taxon>Fungi</taxon>
        <taxon>Dikarya</taxon>
        <taxon>Ascomycota</taxon>
        <taxon>Pezizomycotina</taxon>
        <taxon>Dothideomycetes</taxon>
        <taxon>Dothideomycetes incertae sedis</taxon>
        <taxon>Botryosphaeriales</taxon>
        <taxon>Aplosporellaceae</taxon>
        <taxon>Aplosporella</taxon>
    </lineage>
</organism>
<dbReference type="AlphaFoldDB" id="A0A6A6BNZ6"/>
<feature type="region of interest" description="Disordered" evidence="1">
    <location>
        <begin position="48"/>
        <end position="72"/>
    </location>
</feature>
<keyword evidence="3" id="KW-1185">Reference proteome</keyword>
<dbReference type="GeneID" id="54292721"/>
<evidence type="ECO:0000313" key="3">
    <source>
        <dbReference type="Proteomes" id="UP000799438"/>
    </source>
</evidence>
<feature type="region of interest" description="Disordered" evidence="1">
    <location>
        <begin position="135"/>
        <end position="163"/>
    </location>
</feature>
<dbReference type="RefSeq" id="XP_033401508.1">
    <property type="nucleotide sequence ID" value="XM_033535227.1"/>
</dbReference>
<feature type="region of interest" description="Disordered" evidence="1">
    <location>
        <begin position="1"/>
        <end position="22"/>
    </location>
</feature>
<reference evidence="2" key="1">
    <citation type="journal article" date="2020" name="Stud. Mycol.">
        <title>101 Dothideomycetes genomes: a test case for predicting lifestyles and emergence of pathogens.</title>
        <authorList>
            <person name="Haridas S."/>
            <person name="Albert R."/>
            <person name="Binder M."/>
            <person name="Bloem J."/>
            <person name="Labutti K."/>
            <person name="Salamov A."/>
            <person name="Andreopoulos B."/>
            <person name="Baker S."/>
            <person name="Barry K."/>
            <person name="Bills G."/>
            <person name="Bluhm B."/>
            <person name="Cannon C."/>
            <person name="Castanera R."/>
            <person name="Culley D."/>
            <person name="Daum C."/>
            <person name="Ezra D."/>
            <person name="Gonzalez J."/>
            <person name="Henrissat B."/>
            <person name="Kuo A."/>
            <person name="Liang C."/>
            <person name="Lipzen A."/>
            <person name="Lutzoni F."/>
            <person name="Magnuson J."/>
            <person name="Mondo S."/>
            <person name="Nolan M."/>
            <person name="Ohm R."/>
            <person name="Pangilinan J."/>
            <person name="Park H.-J."/>
            <person name="Ramirez L."/>
            <person name="Alfaro M."/>
            <person name="Sun H."/>
            <person name="Tritt A."/>
            <person name="Yoshinaga Y."/>
            <person name="Zwiers L.-H."/>
            <person name="Turgeon B."/>
            <person name="Goodwin S."/>
            <person name="Spatafora J."/>
            <person name="Crous P."/>
            <person name="Grigoriev I."/>
        </authorList>
    </citation>
    <scope>NUCLEOTIDE SEQUENCE</scope>
    <source>
        <strain evidence="2">CBS 121167</strain>
    </source>
</reference>
<gene>
    <name evidence="2" type="ORF">K452DRAFT_125660</name>
</gene>
<dbReference type="EMBL" id="ML995477">
    <property type="protein sequence ID" value="KAF2145796.1"/>
    <property type="molecule type" value="Genomic_DNA"/>
</dbReference>
<protein>
    <submittedName>
        <fullName evidence="2">Uncharacterized protein</fullName>
    </submittedName>
</protein>
<evidence type="ECO:0000256" key="1">
    <source>
        <dbReference type="SAM" id="MobiDB-lite"/>
    </source>
</evidence>
<feature type="compositionally biased region" description="Basic and acidic residues" evidence="1">
    <location>
        <begin position="147"/>
        <end position="163"/>
    </location>
</feature>
<proteinExistence type="predicted"/>